<dbReference type="OrthoDB" id="4116718at2759"/>
<reference evidence="1 2" key="1">
    <citation type="submission" date="2013-03" db="EMBL/GenBank/DDBJ databases">
        <title>The Genome Sequence of Exophiala aquamarina CBS 119918.</title>
        <authorList>
            <consortium name="The Broad Institute Genomics Platform"/>
            <person name="Cuomo C."/>
            <person name="de Hoog S."/>
            <person name="Gorbushina A."/>
            <person name="Walker B."/>
            <person name="Young S.K."/>
            <person name="Zeng Q."/>
            <person name="Gargeya S."/>
            <person name="Fitzgerald M."/>
            <person name="Haas B."/>
            <person name="Abouelleil A."/>
            <person name="Allen A.W."/>
            <person name="Alvarado L."/>
            <person name="Arachchi H.M."/>
            <person name="Berlin A.M."/>
            <person name="Chapman S.B."/>
            <person name="Gainer-Dewar J."/>
            <person name="Goldberg J."/>
            <person name="Griggs A."/>
            <person name="Gujja S."/>
            <person name="Hansen M."/>
            <person name="Howarth C."/>
            <person name="Imamovic A."/>
            <person name="Ireland A."/>
            <person name="Larimer J."/>
            <person name="McCowan C."/>
            <person name="Murphy C."/>
            <person name="Pearson M."/>
            <person name="Poon T.W."/>
            <person name="Priest M."/>
            <person name="Roberts A."/>
            <person name="Saif S."/>
            <person name="Shea T."/>
            <person name="Sisk P."/>
            <person name="Sykes S."/>
            <person name="Wortman J."/>
            <person name="Nusbaum C."/>
            <person name="Birren B."/>
        </authorList>
    </citation>
    <scope>NUCLEOTIDE SEQUENCE [LARGE SCALE GENOMIC DNA]</scope>
    <source>
        <strain evidence="1 2">CBS 119918</strain>
    </source>
</reference>
<name>A0A072NTU0_9EURO</name>
<dbReference type="EMBL" id="AMGV01000136">
    <property type="protein sequence ID" value="KEF50772.1"/>
    <property type="molecule type" value="Genomic_DNA"/>
</dbReference>
<dbReference type="Proteomes" id="UP000027920">
    <property type="component" value="Unassembled WGS sequence"/>
</dbReference>
<dbReference type="GeneID" id="25288067"/>
<dbReference type="HOGENOM" id="CLU_160822_0_0_1"/>
<dbReference type="RefSeq" id="XP_013253362.1">
    <property type="nucleotide sequence ID" value="XM_013397908.1"/>
</dbReference>
<accession>A0A072NTU0</accession>
<dbReference type="AlphaFoldDB" id="A0A072NTU0"/>
<evidence type="ECO:0000313" key="1">
    <source>
        <dbReference type="EMBL" id="KEF50772.1"/>
    </source>
</evidence>
<keyword evidence="2" id="KW-1185">Reference proteome</keyword>
<organism evidence="1 2">
    <name type="scientific">Exophiala aquamarina CBS 119918</name>
    <dbReference type="NCBI Taxonomy" id="1182545"/>
    <lineage>
        <taxon>Eukaryota</taxon>
        <taxon>Fungi</taxon>
        <taxon>Dikarya</taxon>
        <taxon>Ascomycota</taxon>
        <taxon>Pezizomycotina</taxon>
        <taxon>Eurotiomycetes</taxon>
        <taxon>Chaetothyriomycetidae</taxon>
        <taxon>Chaetothyriales</taxon>
        <taxon>Herpotrichiellaceae</taxon>
        <taxon>Exophiala</taxon>
    </lineage>
</organism>
<evidence type="ECO:0000313" key="2">
    <source>
        <dbReference type="Proteomes" id="UP000027920"/>
    </source>
</evidence>
<proteinExistence type="predicted"/>
<sequence>MASTSGSTNTPKSIIIRAHEQWHDEHQKITQDWFRFAGYSSGDEDYDWTKDHYVHLGGVNDRRFHLIIDIKKNDSCTPLQPEDMPLEFYRLRKPIGKAS</sequence>
<dbReference type="VEuPathDB" id="FungiDB:A1O9_13184"/>
<comment type="caution">
    <text evidence="1">The sequence shown here is derived from an EMBL/GenBank/DDBJ whole genome shotgun (WGS) entry which is preliminary data.</text>
</comment>
<protein>
    <submittedName>
        <fullName evidence="1">Uncharacterized protein</fullName>
    </submittedName>
</protein>
<gene>
    <name evidence="1" type="ORF">A1O9_13184</name>
</gene>